<proteinExistence type="predicted"/>
<dbReference type="GO" id="GO:0004491">
    <property type="term" value="F:methylmalonate-semialdehyde dehydrogenase (acylating, NAD) activity"/>
    <property type="evidence" value="ECO:0007669"/>
    <property type="project" value="InterPro"/>
</dbReference>
<dbReference type="InterPro" id="IPR016161">
    <property type="entry name" value="Ald_DH/histidinol_DH"/>
</dbReference>
<dbReference type="Proteomes" id="UP000886042">
    <property type="component" value="Unassembled WGS sequence"/>
</dbReference>
<dbReference type="Gene3D" id="3.40.309.10">
    <property type="entry name" value="Aldehyde Dehydrogenase, Chain A, domain 2"/>
    <property type="match status" value="1"/>
</dbReference>
<dbReference type="AlphaFoldDB" id="A0A7C3GDW0"/>
<dbReference type="PANTHER" id="PTHR43866">
    <property type="entry name" value="MALONATE-SEMIALDEHYDE DEHYDROGENASE"/>
    <property type="match status" value="1"/>
</dbReference>
<dbReference type="GO" id="GO:0006574">
    <property type="term" value="P:L-valine catabolic process"/>
    <property type="evidence" value="ECO:0007669"/>
    <property type="project" value="TreeGrafter"/>
</dbReference>
<dbReference type="SUPFAM" id="SSF53720">
    <property type="entry name" value="ALDH-like"/>
    <property type="match status" value="1"/>
</dbReference>
<reference evidence="2" key="1">
    <citation type="journal article" date="2020" name="mSystems">
        <title>Genome- and Community-Level Interaction Insights into Carbon Utilization and Element Cycling Functions of Hydrothermarchaeota in Hydrothermal Sediment.</title>
        <authorList>
            <person name="Zhou Z."/>
            <person name="Liu Y."/>
            <person name="Xu W."/>
            <person name="Pan J."/>
            <person name="Luo Z.H."/>
            <person name="Li M."/>
        </authorList>
    </citation>
    <scope>NUCLEOTIDE SEQUENCE [LARGE SCALE GENOMIC DNA]</scope>
    <source>
        <strain evidence="2">HyVt-489</strain>
    </source>
</reference>
<accession>A0A7C3GDW0</accession>
<evidence type="ECO:0000313" key="2">
    <source>
        <dbReference type="EMBL" id="HFB55375.1"/>
    </source>
</evidence>
<name>A0A7C3GDW0_9PROT</name>
<organism evidence="2">
    <name type="scientific">Hellea balneolensis</name>
    <dbReference type="NCBI Taxonomy" id="287478"/>
    <lineage>
        <taxon>Bacteria</taxon>
        <taxon>Pseudomonadati</taxon>
        <taxon>Pseudomonadota</taxon>
        <taxon>Alphaproteobacteria</taxon>
        <taxon>Maricaulales</taxon>
        <taxon>Robiginitomaculaceae</taxon>
        <taxon>Hellea</taxon>
    </lineage>
</organism>
<dbReference type="Pfam" id="PF00171">
    <property type="entry name" value="Aldedh"/>
    <property type="match status" value="1"/>
</dbReference>
<dbReference type="GO" id="GO:0006210">
    <property type="term" value="P:thymine catabolic process"/>
    <property type="evidence" value="ECO:0007669"/>
    <property type="project" value="TreeGrafter"/>
</dbReference>
<sequence length="74" mass="8093">DFAARIKVGMVGINVPIPVPVAYHSFGGWKRSSFGAHGIYGPEAVHFYTRLKTVTSRWPTGIRKGAQFTFPSNG</sequence>
<gene>
    <name evidence="2" type="ORF">ENJ46_05570</name>
</gene>
<dbReference type="InterPro" id="IPR010061">
    <property type="entry name" value="MeMal-semiAld_DH"/>
</dbReference>
<comment type="caution">
    <text evidence="2">The sequence shown here is derived from an EMBL/GenBank/DDBJ whole genome shotgun (WGS) entry which is preliminary data.</text>
</comment>
<feature type="non-terminal residue" evidence="2">
    <location>
        <position position="1"/>
    </location>
</feature>
<dbReference type="InterPro" id="IPR015590">
    <property type="entry name" value="Aldehyde_DH_dom"/>
</dbReference>
<feature type="domain" description="Aldehyde dehydrogenase" evidence="1">
    <location>
        <begin position="2"/>
        <end position="54"/>
    </location>
</feature>
<dbReference type="InterPro" id="IPR016163">
    <property type="entry name" value="Ald_DH_C"/>
</dbReference>
<dbReference type="EMBL" id="DRMN01000363">
    <property type="protein sequence ID" value="HFB55375.1"/>
    <property type="molecule type" value="Genomic_DNA"/>
</dbReference>
<protein>
    <submittedName>
        <fullName evidence="2">Aldehyde dehydrogenase family protein</fullName>
    </submittedName>
</protein>
<dbReference type="PANTHER" id="PTHR43866:SF4">
    <property type="entry name" value="MALONATE-SEMIALDEHYDE DEHYDROGENASE"/>
    <property type="match status" value="1"/>
</dbReference>
<evidence type="ECO:0000259" key="1">
    <source>
        <dbReference type="Pfam" id="PF00171"/>
    </source>
</evidence>